<evidence type="ECO:0000259" key="8">
    <source>
        <dbReference type="Pfam" id="PF12704"/>
    </source>
</evidence>
<feature type="transmembrane region" description="Helical" evidence="6">
    <location>
        <begin position="826"/>
        <end position="849"/>
    </location>
</feature>
<feature type="domain" description="ABC3 transporter permease C-terminal" evidence="7">
    <location>
        <begin position="744"/>
        <end position="852"/>
    </location>
</feature>
<feature type="transmembrane region" description="Helical" evidence="6">
    <location>
        <begin position="740"/>
        <end position="764"/>
    </location>
</feature>
<evidence type="ECO:0000256" key="5">
    <source>
        <dbReference type="ARBA" id="ARBA00023136"/>
    </source>
</evidence>
<sequence>MIWLQQAGKRQANRHYILSVLSVLPPFVKYRKQKKEFHSPYSSAPDMIRNYFIITIRTLTRNKLYTSLNVAGLAFGITCFLLIGLYLFDELTFDQQHTHASRIYRVVEHKNVKGEQTTIAAGSYKLAEETRKMIPEVENTTRFQRIGRANLIDPKNPVPFQETVTVADENFLQIFDFPLIAGDKQTALQAPNSIIINEDLAMRLFNQTQVLGKTLEFSFMEAPLKITGILKNHPSNSSFSFNSLVSEASFRNFDYFKQTMESDWSSTDFSVYFLLKPQSNPESVSTKITKLIHANLKPEAGTTLSYSLQPLTDLHLNSENIVDGARNTNVEAIVQGSMVYINIFSFIAFFVIIIAGINYMNLATARAANRSKEIGVRKSVGAARANLVYQFLFEALLVTSLAFVVAIIFVNLVLPSFNEFTNKQLSLGFGTSYQIWLMAIGVTIVIGLLSGSYPAFLLSGFRPTLLLKGMKINSGGSLNLRKSLVIFQFTIAIVLIIGTIVLYRQVQFMNTTDLGFNKDLLVVIDVNTGKARSSFEAIKEGMSKIPSVKNVSVTSRVPGEWKTLRTVKINTQGNRIEPKDAYLFGADKDFLQTFEVELIKGRNFNTPTDSTAVLLNETAAKLLNITEPSDQLVEIPAMSRGDGFQPLAIPFKARVIGIVKDFHFQSLKNKIEPLVLAYNNNPIHVIDYYTARIDANNIPATLEKLKAVMVEADKEEPFEYHFLDEQLALFYMEDYRRQTLLVWVALATIFIACLGLFGLATYSAEQRVKEIGIRKVLGATVFNLTSLLSKDFLKLVLIANAIAFPIAWWAINQWLEDYAYHIDLDWWIFALAGCLALLIAILTVSWQAIKAALANPVKSLRNE</sequence>
<evidence type="ECO:0000256" key="4">
    <source>
        <dbReference type="ARBA" id="ARBA00022989"/>
    </source>
</evidence>
<evidence type="ECO:0000259" key="7">
    <source>
        <dbReference type="Pfam" id="PF02687"/>
    </source>
</evidence>
<dbReference type="KEGG" id="rhoz:GXP67_26725"/>
<dbReference type="PANTHER" id="PTHR30572">
    <property type="entry name" value="MEMBRANE COMPONENT OF TRANSPORTER-RELATED"/>
    <property type="match status" value="1"/>
</dbReference>
<organism evidence="9 10">
    <name type="scientific">Rhodocytophaga rosea</name>
    <dbReference type="NCBI Taxonomy" id="2704465"/>
    <lineage>
        <taxon>Bacteria</taxon>
        <taxon>Pseudomonadati</taxon>
        <taxon>Bacteroidota</taxon>
        <taxon>Cytophagia</taxon>
        <taxon>Cytophagales</taxon>
        <taxon>Rhodocytophagaceae</taxon>
        <taxon>Rhodocytophaga</taxon>
    </lineage>
</organism>
<name>A0A6C0GX27_9BACT</name>
<accession>A0A6C0GX27</accession>
<dbReference type="GO" id="GO:0005886">
    <property type="term" value="C:plasma membrane"/>
    <property type="evidence" value="ECO:0007669"/>
    <property type="project" value="UniProtKB-SubCell"/>
</dbReference>
<evidence type="ECO:0000313" key="9">
    <source>
        <dbReference type="EMBL" id="QHT72183.1"/>
    </source>
</evidence>
<keyword evidence="2" id="KW-1003">Cell membrane</keyword>
<feature type="transmembrane region" description="Helical" evidence="6">
    <location>
        <begin position="64"/>
        <end position="88"/>
    </location>
</feature>
<dbReference type="AlphaFoldDB" id="A0A6C0GX27"/>
<reference evidence="9 10" key="1">
    <citation type="submission" date="2020-01" db="EMBL/GenBank/DDBJ databases">
        <authorList>
            <person name="Kim M.K."/>
        </authorList>
    </citation>
    <scope>NUCLEOTIDE SEQUENCE [LARGE SCALE GENOMIC DNA]</scope>
    <source>
        <strain evidence="9 10">172606-1</strain>
    </source>
</reference>
<dbReference type="Proteomes" id="UP000480178">
    <property type="component" value="Chromosome"/>
</dbReference>
<feature type="transmembrane region" description="Helical" evidence="6">
    <location>
        <begin position="339"/>
        <end position="362"/>
    </location>
</feature>
<feature type="transmembrane region" description="Helical" evidence="6">
    <location>
        <begin position="792"/>
        <end position="811"/>
    </location>
</feature>
<dbReference type="InterPro" id="IPR050250">
    <property type="entry name" value="Macrolide_Exporter_MacB"/>
</dbReference>
<keyword evidence="3 6" id="KW-0812">Transmembrane</keyword>
<feature type="domain" description="ABC3 transporter permease C-terminal" evidence="7">
    <location>
        <begin position="346"/>
        <end position="459"/>
    </location>
</feature>
<evidence type="ECO:0000256" key="1">
    <source>
        <dbReference type="ARBA" id="ARBA00004651"/>
    </source>
</evidence>
<evidence type="ECO:0000256" key="2">
    <source>
        <dbReference type="ARBA" id="ARBA00022475"/>
    </source>
</evidence>
<feature type="transmembrane region" description="Helical" evidence="6">
    <location>
        <begin position="387"/>
        <end position="414"/>
    </location>
</feature>
<feature type="transmembrane region" description="Helical" evidence="6">
    <location>
        <begin position="482"/>
        <end position="503"/>
    </location>
</feature>
<dbReference type="Pfam" id="PF02687">
    <property type="entry name" value="FtsX"/>
    <property type="match status" value="2"/>
</dbReference>
<feature type="domain" description="MacB-like periplasmic core" evidence="8">
    <location>
        <begin position="490"/>
        <end position="663"/>
    </location>
</feature>
<evidence type="ECO:0000256" key="3">
    <source>
        <dbReference type="ARBA" id="ARBA00022692"/>
    </source>
</evidence>
<gene>
    <name evidence="9" type="ORF">GXP67_26725</name>
</gene>
<dbReference type="EMBL" id="CP048222">
    <property type="protein sequence ID" value="QHT72183.1"/>
    <property type="molecule type" value="Genomic_DNA"/>
</dbReference>
<keyword evidence="5 6" id="KW-0472">Membrane</keyword>
<feature type="transmembrane region" description="Helical" evidence="6">
    <location>
        <begin position="434"/>
        <end position="461"/>
    </location>
</feature>
<dbReference type="Pfam" id="PF12704">
    <property type="entry name" value="MacB_PCD"/>
    <property type="match status" value="2"/>
</dbReference>
<proteinExistence type="predicted"/>
<feature type="domain" description="MacB-like periplasmic core" evidence="8">
    <location>
        <begin position="66"/>
        <end position="290"/>
    </location>
</feature>
<keyword evidence="4 6" id="KW-1133">Transmembrane helix</keyword>
<dbReference type="InterPro" id="IPR003838">
    <property type="entry name" value="ABC3_permease_C"/>
</dbReference>
<dbReference type="PANTHER" id="PTHR30572:SF18">
    <property type="entry name" value="ABC-TYPE MACROLIDE FAMILY EXPORT SYSTEM PERMEASE COMPONENT 2"/>
    <property type="match status" value="1"/>
</dbReference>
<keyword evidence="10" id="KW-1185">Reference proteome</keyword>
<evidence type="ECO:0000256" key="6">
    <source>
        <dbReference type="SAM" id="Phobius"/>
    </source>
</evidence>
<evidence type="ECO:0000313" key="10">
    <source>
        <dbReference type="Proteomes" id="UP000480178"/>
    </source>
</evidence>
<dbReference type="InterPro" id="IPR025857">
    <property type="entry name" value="MacB_PCD"/>
</dbReference>
<comment type="subcellular location">
    <subcellularLocation>
        <location evidence="1">Cell membrane</location>
        <topology evidence="1">Multi-pass membrane protein</topology>
    </subcellularLocation>
</comment>
<protein>
    <submittedName>
        <fullName evidence="9">FtsX-like permease family protein</fullName>
    </submittedName>
</protein>
<dbReference type="GO" id="GO:0022857">
    <property type="term" value="F:transmembrane transporter activity"/>
    <property type="evidence" value="ECO:0007669"/>
    <property type="project" value="TreeGrafter"/>
</dbReference>